<protein>
    <recommendedName>
        <fullName evidence="6">Probable membrane transporter protein</fullName>
    </recommendedName>
</protein>
<keyword evidence="3 6" id="KW-0812">Transmembrane</keyword>
<evidence type="ECO:0000256" key="1">
    <source>
        <dbReference type="ARBA" id="ARBA00004141"/>
    </source>
</evidence>
<evidence type="ECO:0000256" key="4">
    <source>
        <dbReference type="ARBA" id="ARBA00022989"/>
    </source>
</evidence>
<comment type="subcellular location">
    <subcellularLocation>
        <location evidence="6">Cell membrane</location>
        <topology evidence="6">Multi-pass membrane protein</topology>
    </subcellularLocation>
    <subcellularLocation>
        <location evidence="1">Membrane</location>
        <topology evidence="1">Multi-pass membrane protein</topology>
    </subcellularLocation>
</comment>
<dbReference type="EMBL" id="MBQD01000021">
    <property type="protein sequence ID" value="OCL33814.1"/>
    <property type="molecule type" value="Genomic_DNA"/>
</dbReference>
<feature type="transmembrane region" description="Helical" evidence="6">
    <location>
        <begin position="163"/>
        <end position="181"/>
    </location>
</feature>
<feature type="transmembrane region" description="Helical" evidence="6">
    <location>
        <begin position="40"/>
        <end position="60"/>
    </location>
</feature>
<feature type="transmembrane region" description="Helical" evidence="6">
    <location>
        <begin position="241"/>
        <end position="261"/>
    </location>
</feature>
<proteinExistence type="inferred from homology"/>
<sequence>MSWWLVPLAALVGLVMGALGGGGAIITVPVLVYLAQQPPAAAMVGSLIVVSATATAGLIGHWRARLVRLGEGVAFAALGSAGAVAGSLLSMQVPGQLLMALFAVLLLIVAGLMTKKFLRPSPTPPRDVPPMIGGDPRRVNWRQVAVVTATATGVGMLTGFFGVGGGFAIVPALVMVLGFSMQQAVATSLLVIVLNSLVALATRLTVAVDVDWALIGWFSVVAAAGAILGGRLGRRLPARTLGLGFATLLAVTAVLILTQSLTG</sequence>
<feature type="transmembrane region" description="Helical" evidence="6">
    <location>
        <begin position="212"/>
        <end position="229"/>
    </location>
</feature>
<gene>
    <name evidence="7" type="ORF">BCR15_04035</name>
</gene>
<feature type="transmembrane region" description="Helical" evidence="6">
    <location>
        <begin position="72"/>
        <end position="91"/>
    </location>
</feature>
<dbReference type="PANTHER" id="PTHR43701">
    <property type="entry name" value="MEMBRANE TRANSPORTER PROTEIN MJ0441-RELATED"/>
    <property type="match status" value="1"/>
</dbReference>
<comment type="caution">
    <text evidence="7">The sequence shown here is derived from an EMBL/GenBank/DDBJ whole genome shotgun (WGS) entry which is preliminary data.</text>
</comment>
<dbReference type="InterPro" id="IPR002781">
    <property type="entry name" value="TM_pro_TauE-like"/>
</dbReference>
<accession>A0A1C0ALW6</accession>
<keyword evidence="4 6" id="KW-1133">Transmembrane helix</keyword>
<keyword evidence="5 6" id="KW-0472">Membrane</keyword>
<comment type="similarity">
    <text evidence="2 6">Belongs to the 4-toluene sulfonate uptake permease (TSUP) (TC 2.A.102) family.</text>
</comment>
<evidence type="ECO:0000256" key="5">
    <source>
        <dbReference type="ARBA" id="ARBA00023136"/>
    </source>
</evidence>
<feature type="transmembrane region" description="Helical" evidence="6">
    <location>
        <begin position="188"/>
        <end position="206"/>
    </location>
</feature>
<name>A0A1C0ALW6_9ACTN</name>
<feature type="transmembrane region" description="Helical" evidence="6">
    <location>
        <begin position="97"/>
        <end position="118"/>
    </location>
</feature>
<evidence type="ECO:0000256" key="6">
    <source>
        <dbReference type="RuleBase" id="RU363041"/>
    </source>
</evidence>
<dbReference type="GO" id="GO:0005886">
    <property type="term" value="C:plasma membrane"/>
    <property type="evidence" value="ECO:0007669"/>
    <property type="project" value="UniProtKB-SubCell"/>
</dbReference>
<dbReference type="Proteomes" id="UP000093501">
    <property type="component" value="Unassembled WGS sequence"/>
</dbReference>
<evidence type="ECO:0000313" key="8">
    <source>
        <dbReference type="Proteomes" id="UP000093501"/>
    </source>
</evidence>
<keyword evidence="6" id="KW-1003">Cell membrane</keyword>
<evidence type="ECO:0000256" key="2">
    <source>
        <dbReference type="ARBA" id="ARBA00009142"/>
    </source>
</evidence>
<reference evidence="8" key="1">
    <citation type="submission" date="2016-07" db="EMBL/GenBank/DDBJ databases">
        <authorList>
            <person name="Florea S."/>
            <person name="Webb J.S."/>
            <person name="Jaromczyk J."/>
            <person name="Schardl C.L."/>
        </authorList>
    </citation>
    <scope>NUCLEOTIDE SEQUENCE [LARGE SCALE GENOMIC DNA]</scope>
    <source>
        <strain evidence="8">IPBSL-7</strain>
    </source>
</reference>
<organism evidence="7 8">
    <name type="scientific">Tessaracoccus lapidicaptus</name>
    <dbReference type="NCBI Taxonomy" id="1427523"/>
    <lineage>
        <taxon>Bacteria</taxon>
        <taxon>Bacillati</taxon>
        <taxon>Actinomycetota</taxon>
        <taxon>Actinomycetes</taxon>
        <taxon>Propionibacteriales</taxon>
        <taxon>Propionibacteriaceae</taxon>
        <taxon>Tessaracoccus</taxon>
    </lineage>
</organism>
<evidence type="ECO:0000256" key="3">
    <source>
        <dbReference type="ARBA" id="ARBA00022692"/>
    </source>
</evidence>
<keyword evidence="8" id="KW-1185">Reference proteome</keyword>
<dbReference type="RefSeq" id="WP_068751572.1">
    <property type="nucleotide sequence ID" value="NZ_LR214441.1"/>
</dbReference>
<dbReference type="InterPro" id="IPR051598">
    <property type="entry name" value="TSUP/Inactive_protease-like"/>
</dbReference>
<dbReference type="Pfam" id="PF01925">
    <property type="entry name" value="TauE"/>
    <property type="match status" value="1"/>
</dbReference>
<dbReference type="AlphaFoldDB" id="A0A1C0ALW6"/>
<evidence type="ECO:0000313" key="7">
    <source>
        <dbReference type="EMBL" id="OCL33814.1"/>
    </source>
</evidence>
<dbReference type="PANTHER" id="PTHR43701:SF2">
    <property type="entry name" value="MEMBRANE TRANSPORTER PROTEIN YJNA-RELATED"/>
    <property type="match status" value="1"/>
</dbReference>